<keyword evidence="7" id="KW-0418">Kinase</keyword>
<evidence type="ECO:0000313" key="11">
    <source>
        <dbReference type="EMBL" id="EEV88860.1"/>
    </source>
</evidence>
<dbReference type="GO" id="GO:0006144">
    <property type="term" value="P:purine nucleobase metabolic process"/>
    <property type="evidence" value="ECO:0007669"/>
    <property type="project" value="TreeGrafter"/>
</dbReference>
<evidence type="ECO:0000256" key="4">
    <source>
        <dbReference type="ARBA" id="ARBA00022679"/>
    </source>
</evidence>
<dbReference type="InterPro" id="IPR001805">
    <property type="entry name" value="Adenokinase"/>
</dbReference>
<evidence type="ECO:0000256" key="8">
    <source>
        <dbReference type="ARBA" id="ARBA00022840"/>
    </source>
</evidence>
<feature type="domain" description="Carbohydrate kinase PfkB" evidence="10">
    <location>
        <begin position="25"/>
        <end position="83"/>
    </location>
</feature>
<dbReference type="Pfam" id="PF00294">
    <property type="entry name" value="PfkB"/>
    <property type="match status" value="1"/>
</dbReference>
<keyword evidence="5" id="KW-0660">Purine salvage</keyword>
<dbReference type="HOGENOM" id="CLU_2463396_0_0_6"/>
<evidence type="ECO:0000256" key="1">
    <source>
        <dbReference type="ARBA" id="ARBA00001946"/>
    </source>
</evidence>
<keyword evidence="6" id="KW-0547">Nucleotide-binding</keyword>
<organism evidence="11 12">
    <name type="scientific">Cardiobacterium hominis (strain ATCC 15826 / DSM 8339 / NCTC 10426 / 6573)</name>
    <dbReference type="NCBI Taxonomy" id="638300"/>
    <lineage>
        <taxon>Bacteria</taxon>
        <taxon>Pseudomonadati</taxon>
        <taxon>Pseudomonadota</taxon>
        <taxon>Gammaproteobacteria</taxon>
        <taxon>Cardiobacteriales</taxon>
        <taxon>Cardiobacteriaceae</taxon>
        <taxon>Cardiobacterium</taxon>
    </lineage>
</organism>
<dbReference type="PANTHER" id="PTHR45769:SF3">
    <property type="entry name" value="ADENOSINE KINASE"/>
    <property type="match status" value="1"/>
</dbReference>
<evidence type="ECO:0000259" key="10">
    <source>
        <dbReference type="Pfam" id="PF00294"/>
    </source>
</evidence>
<evidence type="ECO:0000256" key="9">
    <source>
        <dbReference type="PIRSR" id="PIRSR601805-1"/>
    </source>
</evidence>
<proteinExistence type="predicted"/>
<feature type="active site" description="Proton acceptor" evidence="9">
    <location>
        <position position="41"/>
    </location>
</feature>
<accession>C8N921</accession>
<sequence length="88" mass="9619">MFCYRPAYCLFYSSFSAVIRKRIRVAGEHVAQVIDTTSAGDAFNAGFLARYLQDADPAACCRAGNRLAAIVIQHKGAIIPAEHCQLAR</sequence>
<dbReference type="EC" id="2.7.1.20" evidence="3"/>
<gene>
    <name evidence="11" type="ORF">HMPREF0198_0999</name>
</gene>
<dbReference type="Proteomes" id="UP000004870">
    <property type="component" value="Unassembled WGS sequence"/>
</dbReference>
<dbReference type="GO" id="GO:0004001">
    <property type="term" value="F:adenosine kinase activity"/>
    <property type="evidence" value="ECO:0007669"/>
    <property type="project" value="UniProtKB-EC"/>
</dbReference>
<dbReference type="InterPro" id="IPR011611">
    <property type="entry name" value="PfkB_dom"/>
</dbReference>
<dbReference type="InterPro" id="IPR002173">
    <property type="entry name" value="Carboh/pur_kinase_PfkB_CS"/>
</dbReference>
<protein>
    <recommendedName>
        <fullName evidence="3">adenosine kinase</fullName>
        <ecNumber evidence="3">2.7.1.20</ecNumber>
    </recommendedName>
</protein>
<dbReference type="Gene3D" id="3.40.1190.20">
    <property type="match status" value="1"/>
</dbReference>
<evidence type="ECO:0000256" key="3">
    <source>
        <dbReference type="ARBA" id="ARBA00012119"/>
    </source>
</evidence>
<evidence type="ECO:0000256" key="7">
    <source>
        <dbReference type="ARBA" id="ARBA00022777"/>
    </source>
</evidence>
<comment type="cofactor">
    <cofactor evidence="1">
        <name>Mg(2+)</name>
        <dbReference type="ChEBI" id="CHEBI:18420"/>
    </cofactor>
</comment>
<comment type="caution">
    <text evidence="11">The sequence shown here is derived from an EMBL/GenBank/DDBJ whole genome shotgun (WGS) entry which is preliminary data.</text>
</comment>
<evidence type="ECO:0000256" key="5">
    <source>
        <dbReference type="ARBA" id="ARBA00022726"/>
    </source>
</evidence>
<dbReference type="AlphaFoldDB" id="C8N921"/>
<evidence type="ECO:0000256" key="2">
    <source>
        <dbReference type="ARBA" id="ARBA00004801"/>
    </source>
</evidence>
<dbReference type="SUPFAM" id="SSF53613">
    <property type="entry name" value="Ribokinase-like"/>
    <property type="match status" value="1"/>
</dbReference>
<dbReference type="InterPro" id="IPR029056">
    <property type="entry name" value="Ribokinase-like"/>
</dbReference>
<dbReference type="EMBL" id="ACKY01000052">
    <property type="protein sequence ID" value="EEV88860.1"/>
    <property type="molecule type" value="Genomic_DNA"/>
</dbReference>
<name>C8N921_CARH6</name>
<dbReference type="PANTHER" id="PTHR45769">
    <property type="entry name" value="ADENOSINE KINASE"/>
    <property type="match status" value="1"/>
</dbReference>
<dbReference type="GO" id="GO:0005524">
    <property type="term" value="F:ATP binding"/>
    <property type="evidence" value="ECO:0007669"/>
    <property type="project" value="UniProtKB-KW"/>
</dbReference>
<evidence type="ECO:0000256" key="6">
    <source>
        <dbReference type="ARBA" id="ARBA00022741"/>
    </source>
</evidence>
<dbReference type="GO" id="GO:0005829">
    <property type="term" value="C:cytosol"/>
    <property type="evidence" value="ECO:0007669"/>
    <property type="project" value="TreeGrafter"/>
</dbReference>
<evidence type="ECO:0000313" key="12">
    <source>
        <dbReference type="Proteomes" id="UP000004870"/>
    </source>
</evidence>
<keyword evidence="8" id="KW-0067">ATP-binding</keyword>
<dbReference type="PROSITE" id="PS00584">
    <property type="entry name" value="PFKB_KINASES_2"/>
    <property type="match status" value="1"/>
</dbReference>
<keyword evidence="12" id="KW-1185">Reference proteome</keyword>
<keyword evidence="4" id="KW-0808">Transferase</keyword>
<reference evidence="11 12" key="1">
    <citation type="submission" date="2009-08" db="EMBL/GenBank/DDBJ databases">
        <authorList>
            <person name="Qin X."/>
            <person name="Bachman B."/>
            <person name="Battles P."/>
            <person name="Bell A."/>
            <person name="Bess C."/>
            <person name="Bickham C."/>
            <person name="Chaboub L."/>
            <person name="Chen D."/>
            <person name="Coyle M."/>
            <person name="Deiros D.R."/>
            <person name="Dinh H."/>
            <person name="Forbes L."/>
            <person name="Fowler G."/>
            <person name="Francisco L."/>
            <person name="Fu Q."/>
            <person name="Gubbala S."/>
            <person name="Hale W."/>
            <person name="Han Y."/>
            <person name="Hemphill L."/>
            <person name="Highlander S.K."/>
            <person name="Hirani K."/>
            <person name="Hogues M."/>
            <person name="Jackson L."/>
            <person name="Jakkamsetti A."/>
            <person name="Javaid M."/>
            <person name="Jiang H."/>
            <person name="Korchina V."/>
            <person name="Kovar C."/>
            <person name="Lara F."/>
            <person name="Lee S."/>
            <person name="Mata R."/>
            <person name="Mathew T."/>
            <person name="Moen C."/>
            <person name="Morales K."/>
            <person name="Munidasa M."/>
            <person name="Nazareth L."/>
            <person name="Ngo R."/>
            <person name="Nguyen L."/>
            <person name="Okwuonu G."/>
            <person name="Ongeri F."/>
            <person name="Patil S."/>
            <person name="Petrosino J."/>
            <person name="Pham C."/>
            <person name="Pham P."/>
            <person name="Pu L.-L."/>
            <person name="Puazo M."/>
            <person name="Raj R."/>
            <person name="Reid J."/>
            <person name="Rouhana J."/>
            <person name="Saada N."/>
            <person name="Shang Y."/>
            <person name="Simmons D."/>
            <person name="Thornton R."/>
            <person name="Warren J."/>
            <person name="Weissenberger G."/>
            <person name="Zhang J."/>
            <person name="Zhang L."/>
            <person name="Zhou C."/>
            <person name="Zhu D."/>
            <person name="Muzny D."/>
            <person name="Worley K."/>
            <person name="Gibbs R."/>
        </authorList>
    </citation>
    <scope>NUCLEOTIDE SEQUENCE [LARGE SCALE GENOMIC DNA]</scope>
    <source>
        <strain evidence="12">ATCC 15826 / DSM 8339 / NCTC 10426 / 6573</strain>
    </source>
</reference>
<dbReference type="GO" id="GO:0006166">
    <property type="term" value="P:purine ribonucleoside salvage"/>
    <property type="evidence" value="ECO:0007669"/>
    <property type="project" value="UniProtKB-KW"/>
</dbReference>
<comment type="pathway">
    <text evidence="2">Purine metabolism; AMP biosynthesis via salvage pathway; AMP from adenosine: step 1/1.</text>
</comment>